<dbReference type="InterPro" id="IPR002553">
    <property type="entry name" value="Clathrin/coatomer_adapt-like_N"/>
</dbReference>
<feature type="region of interest" description="Disordered" evidence="11">
    <location>
        <begin position="919"/>
        <end position="945"/>
    </location>
</feature>
<dbReference type="GO" id="GO:0006896">
    <property type="term" value="P:Golgi to vacuole transport"/>
    <property type="evidence" value="ECO:0007669"/>
    <property type="project" value="TreeGrafter"/>
</dbReference>
<dbReference type="InterPro" id="IPR003406">
    <property type="entry name" value="Glyco_trans_14"/>
</dbReference>
<keyword evidence="14" id="KW-1185">Reference proteome</keyword>
<dbReference type="Pfam" id="PF02485">
    <property type="entry name" value="Branch"/>
    <property type="match status" value="2"/>
</dbReference>
<dbReference type="Gene3D" id="1.25.10.10">
    <property type="entry name" value="Leucine-rich Repeat Variant"/>
    <property type="match status" value="1"/>
</dbReference>
<comment type="subcellular location">
    <subcellularLocation>
        <location evidence="1">Endomembrane system</location>
    </subcellularLocation>
    <subcellularLocation>
        <location evidence="2">Membrane</location>
        <topology evidence="2">Single-pass type II membrane protein</topology>
    </subcellularLocation>
</comment>
<dbReference type="PANTHER" id="PTHR22781">
    <property type="entry name" value="DELTA ADAPTIN-RELATED"/>
    <property type="match status" value="1"/>
</dbReference>
<dbReference type="InterPro" id="IPR016024">
    <property type="entry name" value="ARM-type_fold"/>
</dbReference>
<dbReference type="InterPro" id="IPR017105">
    <property type="entry name" value="AP3_complex_dsu"/>
</dbReference>
<evidence type="ECO:0000256" key="4">
    <source>
        <dbReference type="ARBA" id="ARBA00022448"/>
    </source>
</evidence>
<reference evidence="13" key="1">
    <citation type="submission" date="2022-02" db="EMBL/GenBank/DDBJ databases">
        <authorList>
            <person name="Henning P.M."/>
            <person name="McCubbin A.G."/>
            <person name="Shore J.S."/>
        </authorList>
    </citation>
    <scope>NUCLEOTIDE SEQUENCE</scope>
    <source>
        <strain evidence="13">F60SS</strain>
        <tissue evidence="13">Leaves</tissue>
    </source>
</reference>
<dbReference type="PANTHER" id="PTHR22781:SF12">
    <property type="entry name" value="AP-3 COMPLEX SUBUNIT DELTA-1"/>
    <property type="match status" value="1"/>
</dbReference>
<evidence type="ECO:0000256" key="10">
    <source>
        <dbReference type="ARBA" id="ARBA00023180"/>
    </source>
</evidence>
<feature type="compositionally biased region" description="Pro residues" evidence="11">
    <location>
        <begin position="923"/>
        <end position="933"/>
    </location>
</feature>
<keyword evidence="7" id="KW-0677">Repeat</keyword>
<dbReference type="OrthoDB" id="10264595at2759"/>
<dbReference type="Proteomes" id="UP001141552">
    <property type="component" value="Unassembled WGS sequence"/>
</dbReference>
<evidence type="ECO:0000313" key="13">
    <source>
        <dbReference type="EMBL" id="KAJ4845274.1"/>
    </source>
</evidence>
<accession>A0A9Q0GAS1</accession>
<evidence type="ECO:0000259" key="12">
    <source>
        <dbReference type="Pfam" id="PF01602"/>
    </source>
</evidence>
<dbReference type="GO" id="GO:0006623">
    <property type="term" value="P:protein targeting to vacuole"/>
    <property type="evidence" value="ECO:0007669"/>
    <property type="project" value="TreeGrafter"/>
</dbReference>
<dbReference type="GO" id="GO:0016757">
    <property type="term" value="F:glycosyltransferase activity"/>
    <property type="evidence" value="ECO:0007669"/>
    <property type="project" value="UniProtKB-KW"/>
</dbReference>
<protein>
    <recommendedName>
        <fullName evidence="12">Clathrin/coatomer adaptor adaptin-like N-terminal domain-containing protein</fullName>
    </recommendedName>
</protein>
<dbReference type="Pfam" id="PF01602">
    <property type="entry name" value="Adaptin_N"/>
    <property type="match status" value="1"/>
</dbReference>
<sequence>RTLDDLIKALRGGGVGGDPSLVVSRATDEIRREIKSTDLHTKSVALQKLSYLSSLHFVDMSWASFHAVECISSPTFSHKRAGYLAISQSFSDSTPVMLLITNQLRKDLKSPNEFEVSLALESLSRIGSLDLCRDLTPEVFTLMSSSKVFVRKKALGVVLRVFDKYPDAVRICFKRLVESLESSDSQIMCAVIGVFCELASKEPRSYLPLAPEFYKVLVDSRNNWVLIKVLKIFAKLAPLEPRLAKRVVEPICDHMRRTDAKSLVFECVRTVVTSLAEYESAVKLAVVRIREFLVDDDPNLKYLGLHALAIIAPKCLWAVMENKEVVIKSLSDEDPNIKRESLRLVMAMVSEDNVVEICRVLVNYALKSDPVFCNEILGSILSTCSRNVYEIIVDFDWYVSLLGEMSRVPHCQKGEEIENQLIDIGMRVKDVRPELVRVGRELLIDPALLGNPFLHRILSAAAWVCGEYVEFSKNPFEIMEALLQPRTNLLPSSIRMTSNSAFQEENAFTRKSIVNLLKLVELALGPLSATYDVEIQERAQNVLGFVELIKQEIHNGLPSNQTNLDVEGANASKFIDLVYDSFSEELGPLSVTAQERVPIPDGLMLKENLADLEEICGDIRLPSASSSSLESPSYGESAGFLQSNLRSNEELEPSSESTSLLAEHRKRHGLYYLPAEKNEILANDYPPANDPSSGANDNDDAQDLVKLTGQSLVPKKKSNQSKPRPVVVKLDEADVSSMTTKKLETKEDLLSGAIRDILLGNEAKPGSSQDHLSEKSSSKRKGKEKLNLDLAESKENLVDGETPDQGNTSSRRSKHRGRSKEKSKKSLGKKNGDEGEDDEEKEKRKNRHRHGRHKPRQKADPPVDVVPQTQGSSKPAAIMTLLPATFDKAGTSLTAMKVKLRFKNHGRVNILALVSPSFSLSTPAPPPPPPPSPQKNQSLPDGDRGFAFDARETLMHNMTDDVLFRHASMVSSMRRSSYSYVPKVAFMFLTKGPVPLGPLWEKFFKGHKGFYNIYIHAHPSYNESVPEDSVFHERRIPSQPVNWGTSSMIDAERRLLANALLDSSNQRFVLVSESCIPLFNFTTTYNYLINTNESFVDSWDDPRKIGRGRYNAKMFPTITISDWRKGSQWFEVNRKLATAIVSDTKYYPLFQEHCHIPCYPDEHYIPTLVNILFPEENSNRTTTWVDWSKSGPHPGKFVKQHVTEEFLERIRFGDHNCTYNGNLTSMCFLFARKFLPNTLQPLLQLATTLLHFYLKDISFNFQLNQFPVLNPLPNTTSSFSLVSTTPPPPPPFRLLTKKNKGRVGLTDFLRVPNASHDMREDEMLWRASMVPQVRDFPFKRVPKVAFLFLTRGPLALASLWELFFKGHEGLYSIYVHSDPSFNGTVPENSVFYGRRIPSKEVAWGKFSMVEAERRLLANALLDFSNQRFVLLSESCIPLYNFTTVYQYLVGSTQTFIEVYDFPGGVGRGRYNSRMMPTISLAQWRKGSQWVEMDRHLAIQVVSDRKYYPIFKRYCRGSCYSDEHYLPTFAHIKFSRKNSNRTLTWADWSRGGPHPYRFGRVDVTVDLLKSLRHYGQCVYNGRPSDICHLFARKFSSDALDRLLRFAPKVMGF</sequence>
<keyword evidence="9" id="KW-0472">Membrane</keyword>
<keyword evidence="8" id="KW-0653">Protein transport</keyword>
<keyword evidence="6" id="KW-0808">Transferase</keyword>
<dbReference type="FunFam" id="1.25.10.10:FF:000360">
    <property type="entry name" value="AP-3 complex subunit delta"/>
    <property type="match status" value="1"/>
</dbReference>
<keyword evidence="4" id="KW-0813">Transport</keyword>
<proteinExistence type="inferred from homology"/>
<keyword evidence="5" id="KW-0328">Glycosyltransferase</keyword>
<evidence type="ECO:0000313" key="14">
    <source>
        <dbReference type="Proteomes" id="UP001141552"/>
    </source>
</evidence>
<evidence type="ECO:0000256" key="3">
    <source>
        <dbReference type="ARBA" id="ARBA00006613"/>
    </source>
</evidence>
<organism evidence="13 14">
    <name type="scientific">Turnera subulata</name>
    <dbReference type="NCBI Taxonomy" id="218843"/>
    <lineage>
        <taxon>Eukaryota</taxon>
        <taxon>Viridiplantae</taxon>
        <taxon>Streptophyta</taxon>
        <taxon>Embryophyta</taxon>
        <taxon>Tracheophyta</taxon>
        <taxon>Spermatophyta</taxon>
        <taxon>Magnoliopsida</taxon>
        <taxon>eudicotyledons</taxon>
        <taxon>Gunneridae</taxon>
        <taxon>Pentapetalae</taxon>
        <taxon>rosids</taxon>
        <taxon>fabids</taxon>
        <taxon>Malpighiales</taxon>
        <taxon>Passifloraceae</taxon>
        <taxon>Turnera</taxon>
    </lineage>
</organism>
<name>A0A9Q0GAS1_9ROSI</name>
<feature type="region of interest" description="Disordered" evidence="11">
    <location>
        <begin position="682"/>
        <end position="701"/>
    </location>
</feature>
<feature type="region of interest" description="Disordered" evidence="11">
    <location>
        <begin position="760"/>
        <end position="874"/>
    </location>
</feature>
<keyword evidence="10" id="KW-0325">Glycoprotein</keyword>
<reference evidence="13" key="2">
    <citation type="journal article" date="2023" name="Plants (Basel)">
        <title>Annotation of the Turnera subulata (Passifloraceae) Draft Genome Reveals the S-Locus Evolved after the Divergence of Turneroideae from Passifloroideae in a Stepwise Manner.</title>
        <authorList>
            <person name="Henning P.M."/>
            <person name="Roalson E.H."/>
            <person name="Mir W."/>
            <person name="McCubbin A.G."/>
            <person name="Shore J.S."/>
        </authorList>
    </citation>
    <scope>NUCLEOTIDE SEQUENCE</scope>
    <source>
        <tissue evidence="13">Leaves</tissue>
    </source>
</reference>
<feature type="non-terminal residue" evidence="13">
    <location>
        <position position="1611"/>
    </location>
</feature>
<feature type="domain" description="Clathrin/coatomer adaptor adaptin-like N-terminal" evidence="12">
    <location>
        <begin position="28"/>
        <end position="547"/>
    </location>
</feature>
<evidence type="ECO:0000256" key="8">
    <source>
        <dbReference type="ARBA" id="ARBA00022927"/>
    </source>
</evidence>
<dbReference type="GO" id="GO:0030123">
    <property type="term" value="C:AP-3 adaptor complex"/>
    <property type="evidence" value="ECO:0007669"/>
    <property type="project" value="InterPro"/>
</dbReference>
<dbReference type="GO" id="GO:0010008">
    <property type="term" value="C:endosome membrane"/>
    <property type="evidence" value="ECO:0007669"/>
    <property type="project" value="TreeGrafter"/>
</dbReference>
<evidence type="ECO:0000256" key="5">
    <source>
        <dbReference type="ARBA" id="ARBA00022676"/>
    </source>
</evidence>
<evidence type="ECO:0000256" key="2">
    <source>
        <dbReference type="ARBA" id="ARBA00004606"/>
    </source>
</evidence>
<dbReference type="SUPFAM" id="SSF48371">
    <property type="entry name" value="ARM repeat"/>
    <property type="match status" value="1"/>
</dbReference>
<evidence type="ECO:0000256" key="11">
    <source>
        <dbReference type="SAM" id="MobiDB-lite"/>
    </source>
</evidence>
<gene>
    <name evidence="13" type="ORF">Tsubulata_038159</name>
</gene>
<comment type="caution">
    <text evidence="13">The sequence shown here is derived from an EMBL/GenBank/DDBJ whole genome shotgun (WGS) entry which is preliminary data.</text>
</comment>
<feature type="compositionally biased region" description="Basic residues" evidence="11">
    <location>
        <begin position="844"/>
        <end position="856"/>
    </location>
</feature>
<dbReference type="InterPro" id="IPR011989">
    <property type="entry name" value="ARM-like"/>
</dbReference>
<comment type="similarity">
    <text evidence="3">Belongs to the adaptor complexes large subunit family.</text>
</comment>
<dbReference type="EMBL" id="JAKUCV010001730">
    <property type="protein sequence ID" value="KAJ4845274.1"/>
    <property type="molecule type" value="Genomic_DNA"/>
</dbReference>
<evidence type="ECO:0000256" key="1">
    <source>
        <dbReference type="ARBA" id="ARBA00004308"/>
    </source>
</evidence>
<evidence type="ECO:0000256" key="9">
    <source>
        <dbReference type="ARBA" id="ARBA00023136"/>
    </source>
</evidence>
<feature type="compositionally biased region" description="Basic residues" evidence="11">
    <location>
        <begin position="811"/>
        <end position="828"/>
    </location>
</feature>
<evidence type="ECO:0000256" key="7">
    <source>
        <dbReference type="ARBA" id="ARBA00022737"/>
    </source>
</evidence>
<evidence type="ECO:0000256" key="6">
    <source>
        <dbReference type="ARBA" id="ARBA00022679"/>
    </source>
</evidence>
<feature type="compositionally biased region" description="Basic and acidic residues" evidence="11">
    <location>
        <begin position="784"/>
        <end position="797"/>
    </location>
</feature>